<reference evidence="3" key="1">
    <citation type="submission" date="2023-05" db="EMBL/GenBank/DDBJ databases">
        <authorList>
            <person name="Stuckert A."/>
        </authorList>
    </citation>
    <scope>NUCLEOTIDE SEQUENCE</scope>
</reference>
<sequence length="107" mass="12491">MGQIVEKYNKEPGKGLQAESALQDFIMTKESLKISIMNADDTLTEQQKKDEENKSCRNMEDLENKIKELKLSQESKIAEDKQRTAEMNYIALMEKQFSENRMLQEKL</sequence>
<evidence type="ECO:0000259" key="2">
    <source>
        <dbReference type="Pfam" id="PF02841"/>
    </source>
</evidence>
<evidence type="ECO:0000313" key="3">
    <source>
        <dbReference type="EMBL" id="CAI9533682.1"/>
    </source>
</evidence>
<feature type="non-terminal residue" evidence="3">
    <location>
        <position position="107"/>
    </location>
</feature>
<protein>
    <recommendedName>
        <fullName evidence="2">Guanylate-binding protein/Atlastin C-terminal domain-containing protein</fullName>
    </recommendedName>
</protein>
<keyword evidence="1" id="KW-0175">Coiled coil</keyword>
<dbReference type="Proteomes" id="UP001162483">
    <property type="component" value="Unassembled WGS sequence"/>
</dbReference>
<feature type="coiled-coil region" evidence="1">
    <location>
        <begin position="52"/>
        <end position="79"/>
    </location>
</feature>
<gene>
    <name evidence="3" type="ORF">SPARVUS_LOCUS481070</name>
</gene>
<feature type="domain" description="Guanylate-binding protein/Atlastin C-terminal" evidence="2">
    <location>
        <begin position="3"/>
        <end position="104"/>
    </location>
</feature>
<dbReference type="InterPro" id="IPR036543">
    <property type="entry name" value="Guanylate-bd_C_sf"/>
</dbReference>
<dbReference type="Pfam" id="PF02841">
    <property type="entry name" value="GBP_C"/>
    <property type="match status" value="1"/>
</dbReference>
<comment type="caution">
    <text evidence="3">The sequence shown here is derived from an EMBL/GenBank/DDBJ whole genome shotgun (WGS) entry which is preliminary data.</text>
</comment>
<evidence type="ECO:0000256" key="1">
    <source>
        <dbReference type="SAM" id="Coils"/>
    </source>
</evidence>
<accession>A0ABN9AGB3</accession>
<evidence type="ECO:0000313" key="4">
    <source>
        <dbReference type="Proteomes" id="UP001162483"/>
    </source>
</evidence>
<dbReference type="SUPFAM" id="SSF48340">
    <property type="entry name" value="Interferon-induced guanylate-binding protein 1 (GBP1), C-terminal domain"/>
    <property type="match status" value="1"/>
</dbReference>
<proteinExistence type="predicted"/>
<keyword evidence="4" id="KW-1185">Reference proteome</keyword>
<organism evidence="3 4">
    <name type="scientific">Staurois parvus</name>
    <dbReference type="NCBI Taxonomy" id="386267"/>
    <lineage>
        <taxon>Eukaryota</taxon>
        <taxon>Metazoa</taxon>
        <taxon>Chordata</taxon>
        <taxon>Craniata</taxon>
        <taxon>Vertebrata</taxon>
        <taxon>Euteleostomi</taxon>
        <taxon>Amphibia</taxon>
        <taxon>Batrachia</taxon>
        <taxon>Anura</taxon>
        <taxon>Neobatrachia</taxon>
        <taxon>Ranoidea</taxon>
        <taxon>Ranidae</taxon>
        <taxon>Staurois</taxon>
    </lineage>
</organism>
<dbReference type="InterPro" id="IPR003191">
    <property type="entry name" value="Guanylate-bd/ATL_C"/>
</dbReference>
<dbReference type="EMBL" id="CATNWA010000150">
    <property type="protein sequence ID" value="CAI9533682.1"/>
    <property type="molecule type" value="Genomic_DNA"/>
</dbReference>
<name>A0ABN9AGB3_9NEOB</name>
<dbReference type="Gene3D" id="1.20.1000.10">
    <property type="entry name" value="Guanylate-binding protein, C-terminal domain"/>
    <property type="match status" value="1"/>
</dbReference>